<dbReference type="Proteomes" id="UP000295447">
    <property type="component" value="Unassembled WGS sequence"/>
</dbReference>
<evidence type="ECO:0000313" key="2">
    <source>
        <dbReference type="Proteomes" id="UP000295447"/>
    </source>
</evidence>
<dbReference type="AlphaFoldDB" id="A0A4R7ZYU0"/>
<gene>
    <name evidence="1" type="ORF">EV650_0951</name>
</gene>
<evidence type="ECO:0000313" key="1">
    <source>
        <dbReference type="EMBL" id="TDW22118.1"/>
    </source>
</evidence>
<dbReference type="Pfam" id="PF08889">
    <property type="entry name" value="WbqC"/>
    <property type="match status" value="1"/>
</dbReference>
<name>A0A4R7ZYU0_9ACTN</name>
<sequence>MKRICAIHQPNFLPRLSTLAKIASADVWVILDDVQFCRRDYQHRAKLAPLGSCDAWRWLTLPVHLPEGQRTEIRKVELVDPHVSAKRVGRVLTHELGGGSTWSELRPALEPILLRLAESKHVHEVAELSTRALLDIVGWQGEIVRSSDFEVTQERSARLADLTRAVRADTYLCGTGGRRYLDTSVFTQVGLTVEYFEGPRWLNPGVWRSGKGLSAVCALSEHRLQVPVSHCAPN</sequence>
<accession>A0A4R7ZYU0</accession>
<dbReference type="InterPro" id="IPR014985">
    <property type="entry name" value="WbqC"/>
</dbReference>
<comment type="caution">
    <text evidence="1">The sequence shown here is derived from an EMBL/GenBank/DDBJ whole genome shotgun (WGS) entry which is preliminary data.</text>
</comment>
<protein>
    <submittedName>
        <fullName evidence="1">WbqC-like protein</fullName>
    </submittedName>
</protein>
<dbReference type="OrthoDB" id="3611744at2"/>
<keyword evidence="2" id="KW-1185">Reference proteome</keyword>
<dbReference type="RefSeq" id="WP_134115691.1">
    <property type="nucleotide sequence ID" value="NZ_SODF01000001.1"/>
</dbReference>
<organism evidence="1 2">
    <name type="scientific">Kribbella kalugense</name>
    <dbReference type="NCBI Taxonomy" id="2512221"/>
    <lineage>
        <taxon>Bacteria</taxon>
        <taxon>Bacillati</taxon>
        <taxon>Actinomycetota</taxon>
        <taxon>Actinomycetes</taxon>
        <taxon>Propionibacteriales</taxon>
        <taxon>Kribbellaceae</taxon>
        <taxon>Kribbella</taxon>
    </lineage>
</organism>
<dbReference type="EMBL" id="SODF01000001">
    <property type="protein sequence ID" value="TDW22118.1"/>
    <property type="molecule type" value="Genomic_DNA"/>
</dbReference>
<reference evidence="1 2" key="1">
    <citation type="submission" date="2019-03" db="EMBL/GenBank/DDBJ databases">
        <title>Genomic Encyclopedia of Type Strains, Phase III (KMG-III): the genomes of soil and plant-associated and newly described type strains.</title>
        <authorList>
            <person name="Whitman W."/>
        </authorList>
    </citation>
    <scope>NUCLEOTIDE SEQUENCE [LARGE SCALE GENOMIC DNA]</scope>
    <source>
        <strain evidence="1 2">VKM Ac-2570</strain>
    </source>
</reference>
<proteinExistence type="predicted"/>